<proteinExistence type="inferred from homology"/>
<feature type="domain" description="Thioredoxin" evidence="2">
    <location>
        <begin position="10"/>
        <end position="119"/>
    </location>
</feature>
<evidence type="ECO:0000313" key="3">
    <source>
        <dbReference type="EMBL" id="KAJ2848849.1"/>
    </source>
</evidence>
<evidence type="ECO:0000256" key="1">
    <source>
        <dbReference type="ARBA" id="ARBA00008987"/>
    </source>
</evidence>
<dbReference type="Pfam" id="PF06110">
    <property type="entry name" value="TXD17-like_Trx"/>
    <property type="match status" value="1"/>
</dbReference>
<dbReference type="Gene3D" id="3.40.30.10">
    <property type="entry name" value="Glutaredoxin"/>
    <property type="match status" value="1"/>
</dbReference>
<dbReference type="SUPFAM" id="SSF52833">
    <property type="entry name" value="Thioredoxin-like"/>
    <property type="match status" value="1"/>
</dbReference>
<dbReference type="GO" id="GO:0047134">
    <property type="term" value="F:protein-disulfide reductase [NAD(P)H] activity"/>
    <property type="evidence" value="ECO:0007669"/>
    <property type="project" value="InterPro"/>
</dbReference>
<accession>A0A9W8I8I5</accession>
<evidence type="ECO:0000313" key="4">
    <source>
        <dbReference type="Proteomes" id="UP001139887"/>
    </source>
</evidence>
<comment type="similarity">
    <text evidence="1">Belongs to the thioredoxin family.</text>
</comment>
<name>A0A9W8I8I5_9FUNG</name>
<comment type="caution">
    <text evidence="3">The sequence shown here is derived from an EMBL/GenBank/DDBJ whole genome shotgun (WGS) entry which is preliminary data.</text>
</comment>
<sequence length="132" mass="14667">MKCVRISNPEAFDSQLATALDESCNVFVLFFGRENAHGVSWCPDCVIADPKVRAAIGKIEGAILLEVPVDRKSDTASSTYIFRQRPDTRLDKVPTLLRWTSNGPSQDRLEESKCNEQDIAIYVAETAPQHGQ</sequence>
<dbReference type="InterPro" id="IPR010357">
    <property type="entry name" value="TXNDC17_dom"/>
</dbReference>
<dbReference type="InterPro" id="IPR045108">
    <property type="entry name" value="TXNDC17-like"/>
</dbReference>
<dbReference type="InterPro" id="IPR036249">
    <property type="entry name" value="Thioredoxin-like_sf"/>
</dbReference>
<evidence type="ECO:0000259" key="2">
    <source>
        <dbReference type="Pfam" id="PF06110"/>
    </source>
</evidence>
<dbReference type="EMBL" id="JANBUW010000127">
    <property type="protein sequence ID" value="KAJ2848849.1"/>
    <property type="molecule type" value="Genomic_DNA"/>
</dbReference>
<dbReference type="OrthoDB" id="78947at2759"/>
<protein>
    <recommendedName>
        <fullName evidence="2">Thioredoxin domain-containing protein</fullName>
    </recommendedName>
</protein>
<dbReference type="PANTHER" id="PTHR12452:SF0">
    <property type="entry name" value="THIOREDOXIN DOMAIN-CONTAINING PROTEIN 17"/>
    <property type="match status" value="1"/>
</dbReference>
<dbReference type="PANTHER" id="PTHR12452">
    <property type="entry name" value="42-9-9 PROTEIN-RELATED"/>
    <property type="match status" value="1"/>
</dbReference>
<dbReference type="GO" id="GO:0005829">
    <property type="term" value="C:cytosol"/>
    <property type="evidence" value="ECO:0007669"/>
    <property type="project" value="TreeGrafter"/>
</dbReference>
<keyword evidence="4" id="KW-1185">Reference proteome</keyword>
<reference evidence="3" key="1">
    <citation type="submission" date="2022-07" db="EMBL/GenBank/DDBJ databases">
        <title>Phylogenomic reconstructions and comparative analyses of Kickxellomycotina fungi.</title>
        <authorList>
            <person name="Reynolds N.K."/>
            <person name="Stajich J.E."/>
            <person name="Barry K."/>
            <person name="Grigoriev I.V."/>
            <person name="Crous P."/>
            <person name="Smith M.E."/>
        </authorList>
    </citation>
    <scope>NUCLEOTIDE SEQUENCE</scope>
    <source>
        <strain evidence="3">NRRL 1566</strain>
    </source>
</reference>
<dbReference type="Proteomes" id="UP001139887">
    <property type="component" value="Unassembled WGS sequence"/>
</dbReference>
<dbReference type="AlphaFoldDB" id="A0A9W8I8I5"/>
<gene>
    <name evidence="3" type="ORF">IWW36_003037</name>
</gene>
<organism evidence="3 4">
    <name type="scientific">Coemansia brasiliensis</name>
    <dbReference type="NCBI Taxonomy" id="2650707"/>
    <lineage>
        <taxon>Eukaryota</taxon>
        <taxon>Fungi</taxon>
        <taxon>Fungi incertae sedis</taxon>
        <taxon>Zoopagomycota</taxon>
        <taxon>Kickxellomycotina</taxon>
        <taxon>Kickxellomycetes</taxon>
        <taxon>Kickxellales</taxon>
        <taxon>Kickxellaceae</taxon>
        <taxon>Coemansia</taxon>
    </lineage>
</organism>